<dbReference type="AlphaFoldDB" id="X1A6C7"/>
<comment type="caution">
    <text evidence="1">The sequence shown here is derived from an EMBL/GenBank/DDBJ whole genome shotgun (WGS) entry which is preliminary data.</text>
</comment>
<sequence>MELRYSGAGFMVSLRDYLLGVKKMDKIKTSVNEPSSFRDPCG</sequence>
<protein>
    <submittedName>
        <fullName evidence="1">Uncharacterized protein</fullName>
    </submittedName>
</protein>
<accession>X1A6C7</accession>
<name>X1A6C7_9ZZZZ</name>
<gene>
    <name evidence="1" type="ORF">S01H4_10545</name>
</gene>
<reference evidence="1" key="1">
    <citation type="journal article" date="2014" name="Front. Microbiol.">
        <title>High frequency of phylogenetically diverse reductive dehalogenase-homologous genes in deep subseafloor sedimentary metagenomes.</title>
        <authorList>
            <person name="Kawai M."/>
            <person name="Futagami T."/>
            <person name="Toyoda A."/>
            <person name="Takaki Y."/>
            <person name="Nishi S."/>
            <person name="Hori S."/>
            <person name="Arai W."/>
            <person name="Tsubouchi T."/>
            <person name="Morono Y."/>
            <person name="Uchiyama I."/>
            <person name="Ito T."/>
            <person name="Fujiyama A."/>
            <person name="Inagaki F."/>
            <person name="Takami H."/>
        </authorList>
    </citation>
    <scope>NUCLEOTIDE SEQUENCE</scope>
    <source>
        <strain evidence="1">Expedition CK06-06</strain>
    </source>
</reference>
<evidence type="ECO:0000313" key="1">
    <source>
        <dbReference type="EMBL" id="GAG65717.1"/>
    </source>
</evidence>
<feature type="non-terminal residue" evidence="1">
    <location>
        <position position="42"/>
    </location>
</feature>
<organism evidence="1">
    <name type="scientific">marine sediment metagenome</name>
    <dbReference type="NCBI Taxonomy" id="412755"/>
    <lineage>
        <taxon>unclassified sequences</taxon>
        <taxon>metagenomes</taxon>
        <taxon>ecological metagenomes</taxon>
    </lineage>
</organism>
<dbReference type="EMBL" id="BART01004060">
    <property type="protein sequence ID" value="GAG65717.1"/>
    <property type="molecule type" value="Genomic_DNA"/>
</dbReference>
<proteinExistence type="predicted"/>